<dbReference type="PATRIC" id="fig|745277.3.peg.2603"/>
<evidence type="ECO:0000256" key="7">
    <source>
        <dbReference type="SAM" id="Coils"/>
    </source>
</evidence>
<dbReference type="HOGENOM" id="CLU_000445_107_16_6"/>
<feature type="domain" description="Methyl-accepting transducer" evidence="10">
    <location>
        <begin position="268"/>
        <end position="497"/>
    </location>
</feature>
<feature type="compositionally biased region" description="Polar residues" evidence="8">
    <location>
        <begin position="296"/>
        <end position="319"/>
    </location>
</feature>
<dbReference type="GO" id="GO:0006935">
    <property type="term" value="P:chemotaxis"/>
    <property type="evidence" value="ECO:0007669"/>
    <property type="project" value="UniProtKB-KW"/>
</dbReference>
<evidence type="ECO:0000256" key="4">
    <source>
        <dbReference type="ARBA" id="ARBA00023224"/>
    </source>
</evidence>
<keyword evidence="13" id="KW-1185">Reference proteome</keyword>
<dbReference type="InterPro" id="IPR024478">
    <property type="entry name" value="HlyB_4HB_MCP"/>
</dbReference>
<keyword evidence="4 6" id="KW-0807">Transducer</keyword>
<dbReference type="InterPro" id="IPR004090">
    <property type="entry name" value="Chemotax_Me-accpt_rcpt"/>
</dbReference>
<evidence type="ECO:0000313" key="12">
    <source>
        <dbReference type="EMBL" id="AEX52547.1"/>
    </source>
</evidence>
<dbReference type="AlphaFoldDB" id="H2IRP6"/>
<protein>
    <submittedName>
        <fullName evidence="12">Methyl-accepting chemotaxis protein</fullName>
    </submittedName>
</protein>
<keyword evidence="2" id="KW-0488">Methylation</keyword>
<dbReference type="SMART" id="SM00283">
    <property type="entry name" value="MA"/>
    <property type="match status" value="1"/>
</dbReference>
<dbReference type="InterPro" id="IPR004089">
    <property type="entry name" value="MCPsignal_dom"/>
</dbReference>
<dbReference type="OrthoDB" id="9147953at2"/>
<keyword evidence="7" id="KW-0175">Coiled coil</keyword>
<reference evidence="12 13" key="1">
    <citation type="journal article" date="2012" name="J. Bacteriol.">
        <title>Complete Genome Sequence of Rahnella aquatilis CIP 78.65.</title>
        <authorList>
            <person name="Martinez R.J."/>
            <person name="Bruce D."/>
            <person name="Detter C."/>
            <person name="Goodwin L.A."/>
            <person name="Han J."/>
            <person name="Han C.S."/>
            <person name="Held B."/>
            <person name="Land M.L."/>
            <person name="Mikhailova N."/>
            <person name="Nolan M."/>
            <person name="Pennacchio L."/>
            <person name="Pitluck S."/>
            <person name="Tapia R."/>
            <person name="Woyke T."/>
            <person name="Sobecky P.A."/>
        </authorList>
    </citation>
    <scope>NUCLEOTIDE SEQUENCE [LARGE SCALE GENOMIC DNA]</scope>
    <source>
        <strain evidence="13">ATCC 33071 / DSM 4594 / JCM 1683 / NBRC 105701 / NCIMB 13365 / CIP 78.65</strain>
    </source>
</reference>
<evidence type="ECO:0000256" key="2">
    <source>
        <dbReference type="ARBA" id="ARBA00022481"/>
    </source>
</evidence>
<dbReference type="STRING" id="745277.Rahaq2_2710"/>
<feature type="coiled-coil region" evidence="7">
    <location>
        <begin position="73"/>
        <end position="100"/>
    </location>
</feature>
<dbReference type="PANTHER" id="PTHR43531:SF14">
    <property type="entry name" value="METHYL-ACCEPTING CHEMOTAXIS PROTEIN I-RELATED"/>
    <property type="match status" value="1"/>
</dbReference>
<dbReference type="Pfam" id="PF00015">
    <property type="entry name" value="MCPsignal"/>
    <property type="match status" value="1"/>
</dbReference>
<keyword evidence="3" id="KW-0145">Chemotaxis</keyword>
<dbReference type="Pfam" id="PF12729">
    <property type="entry name" value="4HB_MCP_1"/>
    <property type="match status" value="1"/>
</dbReference>
<evidence type="ECO:0000256" key="1">
    <source>
        <dbReference type="ARBA" id="ARBA00004370"/>
    </source>
</evidence>
<evidence type="ECO:0000259" key="10">
    <source>
        <dbReference type="PROSITE" id="PS50111"/>
    </source>
</evidence>
<sequence length="556" mass="60927">MTITQRLFLTFSLLSIALIAIVVTAVLVLSGFQARFQYVQENTIPSVAILDDMIADSNGLTIWLYRHQSSKSLEQQSAIENELAQQIENLKKLNQKYLDNYLSGEQDKKLSRHAFVIIQDIQTKLPQFVAGSRAQNDDIALTALQGNTGVGQSVRELIEGYKKQRQINIDVSNEYKSDNLRIYHQTLWALIIGSSAVVILLSLLTFRTIAGIRVQLKNIRSLMENASEKLDLTLRADETRKDEIGLMAKAYNHLIENVALSLTTVRSSAQSVSTASAQISAGNEDLSSRTEEQAASLEQTAASMSQLSETVRQTAENTRLASQLSKNACDISEDSSSRVHNLLGTMGDIKTSSSKITDIISLIEGIAFQTNILALNAAVEAARAGEQGRGFAVVAGEVRNLAQRSSASAKEIKELIESSMQFVEAGVNQAEGVGHNMSRMNDAVRQVTDLIDEISVAAHEQSQGIEQVHAAVNQMDDVTQQNSALVQEASAASLSLMAQASALNKLVSAFTVGELENHKRKYETERETPLKPIPNNHVLKNARAENARADDDWKNF</sequence>
<dbReference type="PANTHER" id="PTHR43531">
    <property type="entry name" value="PROTEIN ICFG"/>
    <property type="match status" value="1"/>
</dbReference>
<evidence type="ECO:0000256" key="5">
    <source>
        <dbReference type="ARBA" id="ARBA00029447"/>
    </source>
</evidence>
<organism evidence="12 13">
    <name type="scientific">Rahnella aquatilis (strain ATCC 33071 / DSM 4594 / JCM 1683 / NBRC 105701 / NCIMB 13365 / CIP 78.65)</name>
    <dbReference type="NCBI Taxonomy" id="745277"/>
    <lineage>
        <taxon>Bacteria</taxon>
        <taxon>Pseudomonadati</taxon>
        <taxon>Pseudomonadota</taxon>
        <taxon>Gammaproteobacteria</taxon>
        <taxon>Enterobacterales</taxon>
        <taxon>Yersiniaceae</taxon>
        <taxon>Rahnella</taxon>
    </lineage>
</organism>
<keyword evidence="9" id="KW-0812">Transmembrane</keyword>
<gene>
    <name evidence="12" type="ordered locus">Rahaq2_2710</name>
</gene>
<dbReference type="GO" id="GO:0005886">
    <property type="term" value="C:plasma membrane"/>
    <property type="evidence" value="ECO:0007669"/>
    <property type="project" value="TreeGrafter"/>
</dbReference>
<dbReference type="Proteomes" id="UP000009010">
    <property type="component" value="Chromosome"/>
</dbReference>
<feature type="transmembrane region" description="Helical" evidence="9">
    <location>
        <begin position="187"/>
        <end position="210"/>
    </location>
</feature>
<keyword evidence="9" id="KW-0472">Membrane</keyword>
<dbReference type="CDD" id="cd11386">
    <property type="entry name" value="MCP_signal"/>
    <property type="match status" value="1"/>
</dbReference>
<dbReference type="CDD" id="cd06225">
    <property type="entry name" value="HAMP"/>
    <property type="match status" value="1"/>
</dbReference>
<dbReference type="SUPFAM" id="SSF58104">
    <property type="entry name" value="Methyl-accepting chemotaxis protein (MCP) signaling domain"/>
    <property type="match status" value="1"/>
</dbReference>
<dbReference type="GO" id="GO:0007165">
    <property type="term" value="P:signal transduction"/>
    <property type="evidence" value="ECO:0007669"/>
    <property type="project" value="UniProtKB-KW"/>
</dbReference>
<evidence type="ECO:0000256" key="8">
    <source>
        <dbReference type="SAM" id="MobiDB-lite"/>
    </source>
</evidence>
<feature type="domain" description="HAMP" evidence="11">
    <location>
        <begin position="210"/>
        <end position="263"/>
    </location>
</feature>
<proteinExistence type="inferred from homology"/>
<dbReference type="PROSITE" id="PS50111">
    <property type="entry name" value="CHEMOTAXIS_TRANSDUC_2"/>
    <property type="match status" value="1"/>
</dbReference>
<dbReference type="PROSITE" id="PS50885">
    <property type="entry name" value="HAMP"/>
    <property type="match status" value="1"/>
</dbReference>
<dbReference type="PRINTS" id="PR00260">
    <property type="entry name" value="CHEMTRNSDUCR"/>
</dbReference>
<dbReference type="eggNOG" id="COG0840">
    <property type="taxonomic scope" value="Bacteria"/>
</dbReference>
<dbReference type="Gene3D" id="1.10.287.950">
    <property type="entry name" value="Methyl-accepting chemotaxis protein"/>
    <property type="match status" value="1"/>
</dbReference>
<accession>H2IRP6</accession>
<dbReference type="InterPro" id="IPR051310">
    <property type="entry name" value="MCP_chemotaxis"/>
</dbReference>
<dbReference type="FunFam" id="1.10.287.950:FF:000001">
    <property type="entry name" value="Methyl-accepting chemotaxis sensory transducer"/>
    <property type="match status" value="1"/>
</dbReference>
<feature type="transmembrane region" description="Helical" evidence="9">
    <location>
        <begin position="7"/>
        <end position="32"/>
    </location>
</feature>
<comment type="similarity">
    <text evidence="5">Belongs to the methyl-accepting chemotaxis (MCP) protein family.</text>
</comment>
<dbReference type="Pfam" id="PF00672">
    <property type="entry name" value="HAMP"/>
    <property type="match status" value="1"/>
</dbReference>
<name>H2IRP6_RAHAC</name>
<reference evidence="13" key="2">
    <citation type="submission" date="2012-01" db="EMBL/GenBank/DDBJ databases">
        <title>Complete sequence of chromosome of Rahnella aquatilis CIP 78.65.</title>
        <authorList>
            <person name="Lucas S."/>
            <person name="Han J."/>
            <person name="Lapidus A."/>
            <person name="Cheng J.-F."/>
            <person name="Goodwin L."/>
            <person name="Pitluck S."/>
            <person name="Peters L."/>
            <person name="Ovchinnikova G."/>
            <person name="Held B."/>
            <person name="Detter J.C."/>
            <person name="Han C."/>
            <person name="Tapia R."/>
            <person name="Land M."/>
            <person name="Hauser L."/>
            <person name="Kyrpides N."/>
            <person name="Ivanova N."/>
            <person name="Pagani I."/>
            <person name="Sobecky P."/>
            <person name="Martinez R."/>
            <person name="Woyke T."/>
        </authorList>
    </citation>
    <scope>NUCLEOTIDE SEQUENCE [LARGE SCALE GENOMIC DNA]</scope>
    <source>
        <strain evidence="13">ATCC 33071 / DSM 4594 / JCM 1683 / NBRC 105701 / NCIMB 13365 / CIP 78.65</strain>
    </source>
</reference>
<evidence type="ECO:0000313" key="13">
    <source>
        <dbReference type="Proteomes" id="UP000009010"/>
    </source>
</evidence>
<evidence type="ECO:0000259" key="11">
    <source>
        <dbReference type="PROSITE" id="PS50885"/>
    </source>
</evidence>
<evidence type="ECO:0000256" key="3">
    <source>
        <dbReference type="ARBA" id="ARBA00022500"/>
    </source>
</evidence>
<evidence type="ECO:0000256" key="9">
    <source>
        <dbReference type="SAM" id="Phobius"/>
    </source>
</evidence>
<dbReference type="SMART" id="SM00304">
    <property type="entry name" value="HAMP"/>
    <property type="match status" value="1"/>
</dbReference>
<dbReference type="GO" id="GO:0004888">
    <property type="term" value="F:transmembrane signaling receptor activity"/>
    <property type="evidence" value="ECO:0007669"/>
    <property type="project" value="InterPro"/>
</dbReference>
<feature type="region of interest" description="Disordered" evidence="8">
    <location>
        <begin position="280"/>
        <end position="319"/>
    </location>
</feature>
<comment type="subcellular location">
    <subcellularLocation>
        <location evidence="1">Membrane</location>
    </subcellularLocation>
</comment>
<dbReference type="InterPro" id="IPR003660">
    <property type="entry name" value="HAMP_dom"/>
</dbReference>
<dbReference type="KEGG" id="raq:Rahaq2_2710"/>
<dbReference type="EMBL" id="CP003244">
    <property type="protein sequence ID" value="AEX52547.1"/>
    <property type="molecule type" value="Genomic_DNA"/>
</dbReference>
<evidence type="ECO:0000256" key="6">
    <source>
        <dbReference type="PROSITE-ProRule" id="PRU00284"/>
    </source>
</evidence>
<keyword evidence="9" id="KW-1133">Transmembrane helix</keyword>
<dbReference type="RefSeq" id="WP_015697696.1">
    <property type="nucleotide sequence ID" value="NC_016818.1"/>
</dbReference>